<dbReference type="PANTHER" id="PTHR11845:SF13">
    <property type="entry name" value="5'-DEOXYNUCLEOTIDASE HDDC2"/>
    <property type="match status" value="1"/>
</dbReference>
<dbReference type="GO" id="GO:0005737">
    <property type="term" value="C:cytoplasm"/>
    <property type="evidence" value="ECO:0007669"/>
    <property type="project" value="TreeGrafter"/>
</dbReference>
<protein>
    <submittedName>
        <fullName evidence="4">HD domain-containing protein</fullName>
    </submittedName>
</protein>
<dbReference type="InterPro" id="IPR006674">
    <property type="entry name" value="HD_domain"/>
</dbReference>
<reference evidence="4 5" key="1">
    <citation type="journal article" date="2017" name="Int. J. Syst. Evol. Microbiol.">
        <title>Desulfovibrio senegalensis sp. nov., a mesophilic sulfate reducer isolated from marine sediment.</title>
        <authorList>
            <person name="Thioye A."/>
            <person name="Gam Z.B.A."/>
            <person name="Mbengue M."/>
            <person name="Cayol J.L."/>
            <person name="Joseph-Bartoli M."/>
            <person name="Toure-Kane C."/>
            <person name="Labat M."/>
        </authorList>
    </citation>
    <scope>NUCLEOTIDE SEQUENCE [LARGE SCALE GENOMIC DNA]</scope>
    <source>
        <strain evidence="4 5">DSM 101509</strain>
    </source>
</reference>
<dbReference type="Pfam" id="PF13023">
    <property type="entry name" value="HD_3"/>
    <property type="match status" value="1"/>
</dbReference>
<dbReference type="SUPFAM" id="SSF109604">
    <property type="entry name" value="HD-domain/PDEase-like"/>
    <property type="match status" value="1"/>
</dbReference>
<organism evidence="4 5">
    <name type="scientific">Pseudodesulfovibrio senegalensis</name>
    <dbReference type="NCBI Taxonomy" id="1721087"/>
    <lineage>
        <taxon>Bacteria</taxon>
        <taxon>Pseudomonadati</taxon>
        <taxon>Thermodesulfobacteriota</taxon>
        <taxon>Desulfovibrionia</taxon>
        <taxon>Desulfovibrionales</taxon>
        <taxon>Desulfovibrionaceae</taxon>
    </lineage>
</organism>
<evidence type="ECO:0000256" key="2">
    <source>
        <dbReference type="ARBA" id="ARBA00022801"/>
    </source>
</evidence>
<dbReference type="OrthoDB" id="9796032at2"/>
<keyword evidence="1" id="KW-0479">Metal-binding</keyword>
<accession>A0A6N6N4F8</accession>
<name>A0A6N6N4F8_9BACT</name>
<dbReference type="RefSeq" id="WP_151149023.1">
    <property type="nucleotide sequence ID" value="NZ_WAIE01000001.1"/>
</dbReference>
<dbReference type="EMBL" id="WAIE01000001">
    <property type="protein sequence ID" value="KAB1442833.1"/>
    <property type="molecule type" value="Genomic_DNA"/>
</dbReference>
<gene>
    <name evidence="4" type="ORF">F8A88_00725</name>
</gene>
<feature type="domain" description="HD" evidence="3">
    <location>
        <begin position="16"/>
        <end position="177"/>
    </location>
</feature>
<keyword evidence="5" id="KW-1185">Reference proteome</keyword>
<keyword evidence="2" id="KW-0378">Hydrolase</keyword>
<dbReference type="Proteomes" id="UP000438699">
    <property type="component" value="Unassembled WGS sequence"/>
</dbReference>
<evidence type="ECO:0000256" key="1">
    <source>
        <dbReference type="ARBA" id="ARBA00022723"/>
    </source>
</evidence>
<dbReference type="GO" id="GO:0046872">
    <property type="term" value="F:metal ion binding"/>
    <property type="evidence" value="ECO:0007669"/>
    <property type="project" value="UniProtKB-KW"/>
</dbReference>
<dbReference type="AlphaFoldDB" id="A0A6N6N4F8"/>
<dbReference type="Gene3D" id="1.10.3210.10">
    <property type="entry name" value="Hypothetical protein af1432"/>
    <property type="match status" value="1"/>
</dbReference>
<evidence type="ECO:0000259" key="3">
    <source>
        <dbReference type="Pfam" id="PF13023"/>
    </source>
</evidence>
<sequence length="197" mass="22927">MDERFARQIEFSNTLDSLKTILRRNLIMDGSRRENSAEHSWHMSVMAMFLMEYAPDGVDQLHVMKMMLIHDVVEIDADDTFCYDTKGYEDKAEREQAAADRIFGLLPEDQQREMRALWDEFEACETLDSRFANSLDRFQVLFQNMQTQGGTWRIYDIPKSKVLGRMGQIQDGAPRLWPVVLEMLDEAVEQGFLVADC</sequence>
<dbReference type="GO" id="GO:0002953">
    <property type="term" value="F:5'-deoxynucleotidase activity"/>
    <property type="evidence" value="ECO:0007669"/>
    <property type="project" value="InterPro"/>
</dbReference>
<evidence type="ECO:0000313" key="5">
    <source>
        <dbReference type="Proteomes" id="UP000438699"/>
    </source>
</evidence>
<comment type="caution">
    <text evidence="4">The sequence shown here is derived from an EMBL/GenBank/DDBJ whole genome shotgun (WGS) entry which is preliminary data.</text>
</comment>
<dbReference type="PANTHER" id="PTHR11845">
    <property type="entry name" value="5'-DEOXYNUCLEOTIDASE HDDC2"/>
    <property type="match status" value="1"/>
</dbReference>
<evidence type="ECO:0000313" key="4">
    <source>
        <dbReference type="EMBL" id="KAB1442833.1"/>
    </source>
</evidence>
<dbReference type="InterPro" id="IPR039356">
    <property type="entry name" value="YfbR/HDDC2"/>
</dbReference>
<proteinExistence type="predicted"/>